<name>A0A9Q0RCS7_ANAIG</name>
<dbReference type="SUPFAM" id="SSF50978">
    <property type="entry name" value="WD40 repeat-like"/>
    <property type="match status" value="1"/>
</dbReference>
<organism evidence="4 5">
    <name type="scientific">Anaeramoeba ignava</name>
    <name type="common">Anaerobic marine amoeba</name>
    <dbReference type="NCBI Taxonomy" id="1746090"/>
    <lineage>
        <taxon>Eukaryota</taxon>
        <taxon>Metamonada</taxon>
        <taxon>Anaeramoebidae</taxon>
        <taxon>Anaeramoeba</taxon>
    </lineage>
</organism>
<dbReference type="CDD" id="cd18186">
    <property type="entry name" value="BTB_POZ_ZBTB_KLHL-like"/>
    <property type="match status" value="1"/>
</dbReference>
<dbReference type="InterPro" id="IPR001680">
    <property type="entry name" value="WD40_rpt"/>
</dbReference>
<dbReference type="GO" id="GO:1990234">
    <property type="term" value="C:transferase complex"/>
    <property type="evidence" value="ECO:0007669"/>
    <property type="project" value="UniProtKB-ARBA"/>
</dbReference>
<dbReference type="EMBL" id="JAPDFW010000063">
    <property type="protein sequence ID" value="KAJ5075716.1"/>
    <property type="molecule type" value="Genomic_DNA"/>
</dbReference>
<dbReference type="SMART" id="SM00225">
    <property type="entry name" value="BTB"/>
    <property type="match status" value="1"/>
</dbReference>
<sequence>MATEEKSTSEIIQKETEMDQVPIDRTPTSIIHGHNSKIRCFFVDDEFIYSGSFGKQIMKYRVSDSIKVWTKETPSYIFYLKTHLGDLYSSGSDIRCFNAQNGELIWSFKGDWDGYIFTFVIHNNKFYTGGKDTYIREYNFKKDGLSYISKQKNAGRVWSLEIFNDMLYSGFSDGNVKEWNLNSGLRLNRTIKCHSLGVWCIEMYEGKMITCSKDCSIKKWDINAGKELEKWEGHKQPIISSHIYNNILFTGGDGGTGFAWDLKTGKCLHKFEAEVKIWAVGATKQRLYLGTTTKKIFEYDISNLFRQKSLIKDLDQLYLRHENCDLEIATLGGKIPIHTQFVNFRLRIKDIQAYNGFFRYKKHEDVDNFFEWVYTGVSFHLRTIQEMIREMGQNQFDSINGIENLKHDLEALYHNEDSKDFTIISESKPIKVHKIILMARSDLYRGMFLSVNDDSNKVNDYSGKQFKTVNALVRYLYFDKLDNDLDNSVINELLDAESYYQLSENSNLSTEIQRLKSGKRY</sequence>
<keyword evidence="5" id="KW-1185">Reference proteome</keyword>
<dbReference type="InterPro" id="IPR036322">
    <property type="entry name" value="WD40_repeat_dom_sf"/>
</dbReference>
<dbReference type="OrthoDB" id="538223at2759"/>
<dbReference type="AlphaFoldDB" id="A0A9Q0RCS7"/>
<dbReference type="SUPFAM" id="SSF54695">
    <property type="entry name" value="POZ domain"/>
    <property type="match status" value="1"/>
</dbReference>
<dbReference type="InterPro" id="IPR015943">
    <property type="entry name" value="WD40/YVTN_repeat-like_dom_sf"/>
</dbReference>
<evidence type="ECO:0000313" key="4">
    <source>
        <dbReference type="EMBL" id="KAJ5075716.1"/>
    </source>
</evidence>
<dbReference type="InterPro" id="IPR011333">
    <property type="entry name" value="SKP1/BTB/POZ_sf"/>
</dbReference>
<dbReference type="PANTHER" id="PTHR22847:SF637">
    <property type="entry name" value="WD REPEAT DOMAIN 5B"/>
    <property type="match status" value="1"/>
</dbReference>
<dbReference type="PROSITE" id="PS50097">
    <property type="entry name" value="BTB"/>
    <property type="match status" value="1"/>
</dbReference>
<dbReference type="Pfam" id="PF00651">
    <property type="entry name" value="BTB"/>
    <property type="match status" value="1"/>
</dbReference>
<keyword evidence="1" id="KW-0853">WD repeat</keyword>
<keyword evidence="2" id="KW-0677">Repeat</keyword>
<comment type="caution">
    <text evidence="4">The sequence shown here is derived from an EMBL/GenBank/DDBJ whole genome shotgun (WGS) entry which is preliminary data.</text>
</comment>
<proteinExistence type="predicted"/>
<dbReference type="InterPro" id="IPR000210">
    <property type="entry name" value="BTB/POZ_dom"/>
</dbReference>
<evidence type="ECO:0000256" key="2">
    <source>
        <dbReference type="ARBA" id="ARBA00022737"/>
    </source>
</evidence>
<dbReference type="Gene3D" id="2.130.10.10">
    <property type="entry name" value="YVTN repeat-like/Quinoprotein amine dehydrogenase"/>
    <property type="match status" value="2"/>
</dbReference>
<accession>A0A9Q0RCS7</accession>
<evidence type="ECO:0000259" key="3">
    <source>
        <dbReference type="PROSITE" id="PS50097"/>
    </source>
</evidence>
<protein>
    <submittedName>
        <fullName evidence="4">Phospholipase a-2-activating protein</fullName>
    </submittedName>
</protein>
<gene>
    <name evidence="4" type="ORF">M0811_06578</name>
</gene>
<dbReference type="SMART" id="SM00320">
    <property type="entry name" value="WD40"/>
    <property type="match status" value="5"/>
</dbReference>
<evidence type="ECO:0000313" key="5">
    <source>
        <dbReference type="Proteomes" id="UP001149090"/>
    </source>
</evidence>
<dbReference type="PANTHER" id="PTHR22847">
    <property type="entry name" value="WD40 REPEAT PROTEIN"/>
    <property type="match status" value="1"/>
</dbReference>
<dbReference type="Gene3D" id="3.30.710.10">
    <property type="entry name" value="Potassium Channel Kv1.1, Chain A"/>
    <property type="match status" value="1"/>
</dbReference>
<dbReference type="Pfam" id="PF00400">
    <property type="entry name" value="WD40"/>
    <property type="match status" value="1"/>
</dbReference>
<feature type="domain" description="BTB" evidence="3">
    <location>
        <begin position="419"/>
        <end position="485"/>
    </location>
</feature>
<evidence type="ECO:0000256" key="1">
    <source>
        <dbReference type="ARBA" id="ARBA00022574"/>
    </source>
</evidence>
<reference evidence="4" key="1">
    <citation type="submission" date="2022-10" db="EMBL/GenBank/DDBJ databases">
        <title>Novel sulphate-reducing endosymbionts in the free-living metamonad Anaeramoeba.</title>
        <authorList>
            <person name="Jerlstrom-Hultqvist J."/>
            <person name="Cepicka I."/>
            <person name="Gallot-Lavallee L."/>
            <person name="Salas-Leiva D."/>
            <person name="Curtis B.A."/>
            <person name="Zahonova K."/>
            <person name="Pipaliya S."/>
            <person name="Dacks J."/>
            <person name="Roger A.J."/>
        </authorList>
    </citation>
    <scope>NUCLEOTIDE SEQUENCE</scope>
    <source>
        <strain evidence="4">BMAN</strain>
    </source>
</reference>
<dbReference type="Proteomes" id="UP001149090">
    <property type="component" value="Unassembled WGS sequence"/>
</dbReference>